<evidence type="ECO:0000313" key="2">
    <source>
        <dbReference type="Ensembl" id="ENSAZOP00000025229.1"/>
    </source>
</evidence>
<dbReference type="InterPro" id="IPR029327">
    <property type="entry name" value="HAUS4"/>
</dbReference>
<reference evidence="2" key="1">
    <citation type="submission" date="2025-08" db="UniProtKB">
        <authorList>
            <consortium name="Ensembl"/>
        </authorList>
    </citation>
    <scope>IDENTIFICATION</scope>
</reference>
<sequence length="368" mass="40828">MTDLEAELGRQRASWLAQEGLWGAVLELLREPRPQEAPPTLELALALAELRLGPHPLAALLPPPQDPAPLRQRLLPLVERRLAGKAGQLADYFRGRGRDVTATDDVIGDVTAVAEELAAQRRRLEAATARRRRLAGQLESVRRLYPQVRRDDVIGDVIDDVIGDVTAVAEELAAQRRRLEAATARRRRLAGQLESVRRLYPQVCLDDVIGDVIDDVIGDVTAPYLQVLGRCGALLGRLQEERAAGAELERRRGLYLEAKGAATLLKIRLEELTLLLDTYRPEVLEAHRVIRSRLEAELSRAEAELSGAREALGALRALGPGFQEAAAEYGRLRERLRHRRWALRQLHRHDGDVSDDVSDDITKDGGPA</sequence>
<dbReference type="GO" id="GO:0051011">
    <property type="term" value="F:microtubule minus-end binding"/>
    <property type="evidence" value="ECO:0007669"/>
    <property type="project" value="TreeGrafter"/>
</dbReference>
<dbReference type="PANTHER" id="PTHR16219">
    <property type="entry name" value="AUGMIN SUBUNIT 4 FAMILY MEMBER"/>
    <property type="match status" value="1"/>
</dbReference>
<protein>
    <submittedName>
        <fullName evidence="2">Uncharacterized protein</fullName>
    </submittedName>
</protein>
<organism evidence="2 3">
    <name type="scientific">Anas zonorhyncha</name>
    <name type="common">Eastern spot-billed duck</name>
    <dbReference type="NCBI Taxonomy" id="75864"/>
    <lineage>
        <taxon>Eukaryota</taxon>
        <taxon>Metazoa</taxon>
        <taxon>Chordata</taxon>
        <taxon>Craniata</taxon>
        <taxon>Vertebrata</taxon>
        <taxon>Euteleostomi</taxon>
        <taxon>Archelosauria</taxon>
        <taxon>Archosauria</taxon>
        <taxon>Dinosauria</taxon>
        <taxon>Saurischia</taxon>
        <taxon>Theropoda</taxon>
        <taxon>Coelurosauria</taxon>
        <taxon>Aves</taxon>
        <taxon>Neognathae</taxon>
        <taxon>Galloanserae</taxon>
        <taxon>Anseriformes</taxon>
        <taxon>Anatidae</taxon>
        <taxon>Anatinae</taxon>
        <taxon>Anas</taxon>
    </lineage>
</organism>
<accession>A0A8B9VJE2</accession>
<keyword evidence="3" id="KW-1185">Reference proteome</keyword>
<dbReference type="AlphaFoldDB" id="A0A8B9VJE2"/>
<evidence type="ECO:0000313" key="3">
    <source>
        <dbReference type="Proteomes" id="UP000694549"/>
    </source>
</evidence>
<reference evidence="2" key="2">
    <citation type="submission" date="2025-09" db="UniProtKB">
        <authorList>
            <consortium name="Ensembl"/>
        </authorList>
    </citation>
    <scope>IDENTIFICATION</scope>
</reference>
<dbReference type="Proteomes" id="UP000694549">
    <property type="component" value="Unplaced"/>
</dbReference>
<dbReference type="Ensembl" id="ENSAZOT00000027062.1">
    <property type="protein sequence ID" value="ENSAZOP00000025229.1"/>
    <property type="gene ID" value="ENSAZOG00000016187.1"/>
</dbReference>
<feature type="coiled-coil region" evidence="1">
    <location>
        <begin position="284"/>
        <end position="318"/>
    </location>
</feature>
<name>A0A8B9VJE2_9AVES</name>
<proteinExistence type="predicted"/>
<dbReference type="PANTHER" id="PTHR16219:SF1">
    <property type="entry name" value="HAUS AUGMIN-LIKE COMPLEX SUBUNIT 4"/>
    <property type="match status" value="1"/>
</dbReference>
<evidence type="ECO:0000256" key="1">
    <source>
        <dbReference type="SAM" id="Coils"/>
    </source>
</evidence>
<feature type="coiled-coil region" evidence="1">
    <location>
        <begin position="110"/>
        <end position="199"/>
    </location>
</feature>
<dbReference type="GO" id="GO:0051225">
    <property type="term" value="P:spindle assembly"/>
    <property type="evidence" value="ECO:0007669"/>
    <property type="project" value="InterPro"/>
</dbReference>
<dbReference type="Pfam" id="PF14735">
    <property type="entry name" value="HAUS4"/>
    <property type="match status" value="1"/>
</dbReference>
<keyword evidence="1" id="KW-0175">Coiled coil</keyword>
<dbReference type="GO" id="GO:0070652">
    <property type="term" value="C:HAUS complex"/>
    <property type="evidence" value="ECO:0007669"/>
    <property type="project" value="InterPro"/>
</dbReference>
<dbReference type="GO" id="GO:0007098">
    <property type="term" value="P:centrosome cycle"/>
    <property type="evidence" value="ECO:0007669"/>
    <property type="project" value="TreeGrafter"/>
</dbReference>